<dbReference type="AlphaFoldDB" id="A0A916XKL8"/>
<dbReference type="RefSeq" id="WP_188567002.1">
    <property type="nucleotide sequence ID" value="NZ_BMED01000003.1"/>
</dbReference>
<dbReference type="InterPro" id="IPR013149">
    <property type="entry name" value="ADH-like_C"/>
</dbReference>
<dbReference type="SUPFAM" id="SSF51735">
    <property type="entry name" value="NAD(P)-binding Rossmann-fold domains"/>
    <property type="match status" value="1"/>
</dbReference>
<evidence type="ECO:0000259" key="3">
    <source>
        <dbReference type="SMART" id="SM00829"/>
    </source>
</evidence>
<dbReference type="GO" id="GO:0035925">
    <property type="term" value="F:mRNA 3'-UTR AU-rich region binding"/>
    <property type="evidence" value="ECO:0007669"/>
    <property type="project" value="TreeGrafter"/>
</dbReference>
<dbReference type="Pfam" id="PF00107">
    <property type="entry name" value="ADH_zinc_N"/>
    <property type="match status" value="1"/>
</dbReference>
<dbReference type="GO" id="GO:0003960">
    <property type="term" value="F:quinone reductase (NADPH) activity"/>
    <property type="evidence" value="ECO:0007669"/>
    <property type="project" value="InterPro"/>
</dbReference>
<dbReference type="EMBL" id="BMED01000003">
    <property type="protein sequence ID" value="GGC81490.1"/>
    <property type="molecule type" value="Genomic_DNA"/>
</dbReference>
<dbReference type="InterPro" id="IPR020843">
    <property type="entry name" value="ER"/>
</dbReference>
<feature type="domain" description="Enoyl reductase (ER)" evidence="3">
    <location>
        <begin position="12"/>
        <end position="323"/>
    </location>
</feature>
<keyword evidence="2" id="KW-0560">Oxidoreductase</keyword>
<dbReference type="Pfam" id="PF08240">
    <property type="entry name" value="ADH_N"/>
    <property type="match status" value="1"/>
</dbReference>
<dbReference type="PANTHER" id="PTHR48106">
    <property type="entry name" value="QUINONE OXIDOREDUCTASE PIG3-RELATED"/>
    <property type="match status" value="1"/>
</dbReference>
<evidence type="ECO:0000313" key="5">
    <source>
        <dbReference type="Proteomes" id="UP000637423"/>
    </source>
</evidence>
<name>A0A916XKL8_9BURK</name>
<dbReference type="InterPro" id="IPR047618">
    <property type="entry name" value="QOR-like"/>
</dbReference>
<dbReference type="SMART" id="SM00829">
    <property type="entry name" value="PKS_ER"/>
    <property type="match status" value="1"/>
</dbReference>
<dbReference type="InterPro" id="IPR013154">
    <property type="entry name" value="ADH-like_N"/>
</dbReference>
<dbReference type="GO" id="GO:0070402">
    <property type="term" value="F:NADPH binding"/>
    <property type="evidence" value="ECO:0007669"/>
    <property type="project" value="TreeGrafter"/>
</dbReference>
<dbReference type="GO" id="GO:0005829">
    <property type="term" value="C:cytosol"/>
    <property type="evidence" value="ECO:0007669"/>
    <property type="project" value="TreeGrafter"/>
</dbReference>
<sequence>MTQHRVRIYEQGAPSALRYESLPAPIGAPGSGEVRLRHDAVGLNFVDTMFRNGTFDVRLPFDMGIEGAGVVEAVGADVENVKVGDRVAYFFSFGAYSDVRLIAADVLIKLPEYISTRVAAALVTKGLTAWMLLKRVHVVQPGEYVLVQGAAGGVGSLLAAWAKARGAIVIAGVGSPSKLASVKKGGIEHVLLNSDPEFGQKVAAITQGQGVHVAYEFVGKSTFRQSVSALRDGGTMAHVGSASGAPAPIDMLPITARSIRYVQPSTSQYVNDRNSLEAASGELFEAYRDKVFGEVQATAYALAEVAQAHEDLAARRITGSAILIP</sequence>
<evidence type="ECO:0000313" key="4">
    <source>
        <dbReference type="EMBL" id="GGC81490.1"/>
    </source>
</evidence>
<keyword evidence="1" id="KW-0521">NADP</keyword>
<evidence type="ECO:0000256" key="2">
    <source>
        <dbReference type="ARBA" id="ARBA00023002"/>
    </source>
</evidence>
<dbReference type="Gene3D" id="3.90.180.10">
    <property type="entry name" value="Medium-chain alcohol dehydrogenases, catalytic domain"/>
    <property type="match status" value="1"/>
</dbReference>
<dbReference type="CDD" id="cd05286">
    <property type="entry name" value="QOR2"/>
    <property type="match status" value="1"/>
</dbReference>
<protein>
    <submittedName>
        <fullName evidence="4">Quinone oxidoreductase</fullName>
    </submittedName>
</protein>
<gene>
    <name evidence="4" type="ORF">GCM10011396_30910</name>
</gene>
<evidence type="ECO:0000256" key="1">
    <source>
        <dbReference type="ARBA" id="ARBA00022857"/>
    </source>
</evidence>
<reference evidence="4" key="1">
    <citation type="journal article" date="2014" name="Int. J. Syst. Evol. Microbiol.">
        <title>Complete genome sequence of Corynebacterium casei LMG S-19264T (=DSM 44701T), isolated from a smear-ripened cheese.</title>
        <authorList>
            <consortium name="US DOE Joint Genome Institute (JGI-PGF)"/>
            <person name="Walter F."/>
            <person name="Albersmeier A."/>
            <person name="Kalinowski J."/>
            <person name="Ruckert C."/>
        </authorList>
    </citation>
    <scope>NUCLEOTIDE SEQUENCE</scope>
    <source>
        <strain evidence="4">CGMCC 1.10998</strain>
    </source>
</reference>
<keyword evidence="5" id="KW-1185">Reference proteome</keyword>
<dbReference type="InterPro" id="IPR011032">
    <property type="entry name" value="GroES-like_sf"/>
</dbReference>
<proteinExistence type="predicted"/>
<reference evidence="4" key="2">
    <citation type="submission" date="2020-09" db="EMBL/GenBank/DDBJ databases">
        <authorList>
            <person name="Sun Q."/>
            <person name="Zhou Y."/>
        </authorList>
    </citation>
    <scope>NUCLEOTIDE SEQUENCE</scope>
    <source>
        <strain evidence="4">CGMCC 1.10998</strain>
    </source>
</reference>
<dbReference type="Gene3D" id="3.40.50.720">
    <property type="entry name" value="NAD(P)-binding Rossmann-like Domain"/>
    <property type="match status" value="1"/>
</dbReference>
<dbReference type="InterPro" id="IPR036291">
    <property type="entry name" value="NAD(P)-bd_dom_sf"/>
</dbReference>
<comment type="caution">
    <text evidence="4">The sequence shown here is derived from an EMBL/GenBank/DDBJ whole genome shotgun (WGS) entry which is preliminary data.</text>
</comment>
<dbReference type="PANTHER" id="PTHR48106:SF13">
    <property type="entry name" value="QUINONE OXIDOREDUCTASE-RELATED"/>
    <property type="match status" value="1"/>
</dbReference>
<dbReference type="Proteomes" id="UP000637423">
    <property type="component" value="Unassembled WGS sequence"/>
</dbReference>
<dbReference type="SUPFAM" id="SSF50129">
    <property type="entry name" value="GroES-like"/>
    <property type="match status" value="1"/>
</dbReference>
<organism evidence="4 5">
    <name type="scientific">Undibacterium terreum</name>
    <dbReference type="NCBI Taxonomy" id="1224302"/>
    <lineage>
        <taxon>Bacteria</taxon>
        <taxon>Pseudomonadati</taxon>
        <taxon>Pseudomonadota</taxon>
        <taxon>Betaproteobacteria</taxon>
        <taxon>Burkholderiales</taxon>
        <taxon>Oxalobacteraceae</taxon>
        <taxon>Undibacterium</taxon>
    </lineage>
</organism>
<accession>A0A916XKL8</accession>